<evidence type="ECO:0000313" key="3">
    <source>
        <dbReference type="Proteomes" id="UP000284842"/>
    </source>
</evidence>
<dbReference type="AlphaFoldDB" id="A0A409WDR9"/>
<evidence type="ECO:0000313" key="2">
    <source>
        <dbReference type="EMBL" id="PPQ76653.1"/>
    </source>
</evidence>
<dbReference type="InParanoid" id="A0A409WDR9"/>
<dbReference type="SUPFAM" id="SSF52047">
    <property type="entry name" value="RNI-like"/>
    <property type="match status" value="1"/>
</dbReference>
<keyword evidence="3" id="KW-1185">Reference proteome</keyword>
<reference evidence="2 3" key="1">
    <citation type="journal article" date="2018" name="Evol. Lett.">
        <title>Horizontal gene cluster transfer increased hallucinogenic mushroom diversity.</title>
        <authorList>
            <person name="Reynolds H.T."/>
            <person name="Vijayakumar V."/>
            <person name="Gluck-Thaler E."/>
            <person name="Korotkin H.B."/>
            <person name="Matheny P.B."/>
            <person name="Slot J.C."/>
        </authorList>
    </citation>
    <scope>NUCLEOTIDE SEQUENCE [LARGE SCALE GENOMIC DNA]</scope>
    <source>
        <strain evidence="2 3">2629</strain>
    </source>
</reference>
<dbReference type="Proteomes" id="UP000284842">
    <property type="component" value="Unassembled WGS sequence"/>
</dbReference>
<sequence>MSWRVALWNAWKLFEEAHGNAEEVKKVEGMMPIVPKKHDDSEKESNPSRLKLLQMAHAWKQAAGGGGAGAFSNITAATQDESSSEDEESDEEEEEGRKRGANDDDDSMDICSGEETKKRKGPTPDSSKDGSVFPLEIFGVIISHLAWAAESYDGDSHKDLKNCSLVCRSFSDLCRPHIFSSLDITFKFDQGGFPVPSLDLFARLLAHKPILADYVKNLTCLFDSTNIEAKQVPGLTVLFKLPNIQRLVIPPAYAIARNCTLYYTPENYMLTHRKIFDHFMTSQKLATMEISNMWYPPLIRLFSSPALRNLELRRCLINQSDWESLPDICIPANGFNLTPWRYWRCKTSSHAMKTPPRSALLRSRPFSSFGRLRTLSLGGNFNWLNFCKWLDVAGVVFFRELQDLRICMDRDENVPGIWELLKHVRILDRLHLKISSPYLRLTECIRSSKSTLKDLSLDYESSLIKNTSKFVNEISSILARMGPYSVLEDFSIQIALFDIDIMVLKARLIDPLKQLRNALLCDTNETFAQLRSVTFTVQTYSHANIDFEILQKVVDEPFKEFWAQLKHVCTPPSRTLSMIEKGFPMDAYQDALTSLKPQSVHKLRVSEDRLFKNQRIYLVPGGRYLLAHSLKTIMLYDRKQRFFIMPCPSPDGQEIRVLMSRSLRLYDPPKPTQTKISVIIIDLKDQGDEGPSTAKRSTILGSWISSFGQLPYTIAGDLVVFCDEPREGNSILVVWDYVQDKFAAWHIPTIEDSDDYLEVYTNRANVARVGLVYWKIPELRSRYHPESEIPIQDPLIALRVPLNWNNDNTL</sequence>
<evidence type="ECO:0008006" key="4">
    <source>
        <dbReference type="Google" id="ProtNLM"/>
    </source>
</evidence>
<feature type="compositionally biased region" description="Acidic residues" evidence="1">
    <location>
        <begin position="82"/>
        <end position="94"/>
    </location>
</feature>
<name>A0A409WDR9_9AGAR</name>
<dbReference type="CDD" id="cd09917">
    <property type="entry name" value="F-box_SF"/>
    <property type="match status" value="1"/>
</dbReference>
<dbReference type="OrthoDB" id="2688364at2759"/>
<gene>
    <name evidence="2" type="ORF">CVT24_011792</name>
</gene>
<organism evidence="2 3">
    <name type="scientific">Panaeolus cyanescens</name>
    <dbReference type="NCBI Taxonomy" id="181874"/>
    <lineage>
        <taxon>Eukaryota</taxon>
        <taxon>Fungi</taxon>
        <taxon>Dikarya</taxon>
        <taxon>Basidiomycota</taxon>
        <taxon>Agaricomycotina</taxon>
        <taxon>Agaricomycetes</taxon>
        <taxon>Agaricomycetidae</taxon>
        <taxon>Agaricales</taxon>
        <taxon>Agaricineae</taxon>
        <taxon>Galeropsidaceae</taxon>
        <taxon>Panaeolus</taxon>
    </lineage>
</organism>
<dbReference type="EMBL" id="NHTK01005548">
    <property type="protein sequence ID" value="PPQ76653.1"/>
    <property type="molecule type" value="Genomic_DNA"/>
</dbReference>
<comment type="caution">
    <text evidence="2">The sequence shown here is derived from an EMBL/GenBank/DDBJ whole genome shotgun (WGS) entry which is preliminary data.</text>
</comment>
<evidence type="ECO:0000256" key="1">
    <source>
        <dbReference type="SAM" id="MobiDB-lite"/>
    </source>
</evidence>
<protein>
    <recommendedName>
        <fullName evidence="4">F-box domain-containing protein</fullName>
    </recommendedName>
</protein>
<accession>A0A409WDR9</accession>
<feature type="region of interest" description="Disordered" evidence="1">
    <location>
        <begin position="77"/>
        <end position="130"/>
    </location>
</feature>
<dbReference type="STRING" id="181874.A0A409WDR9"/>
<proteinExistence type="predicted"/>